<keyword evidence="4" id="KW-0808">Transferase</keyword>
<keyword evidence="5" id="KW-0833">Ubl conjugation pathway</keyword>
<dbReference type="OrthoDB" id="10064100at2759"/>
<keyword evidence="8" id="KW-1185">Reference proteome</keyword>
<reference evidence="8" key="1">
    <citation type="journal article" date="2019" name="Gigascience">
        <title>De novo genome assembly of the endangered Acer yangbiense, a plant species with extremely small populations endemic to Yunnan Province, China.</title>
        <authorList>
            <person name="Yang J."/>
            <person name="Wariss H.M."/>
            <person name="Tao L."/>
            <person name="Zhang R."/>
            <person name="Yun Q."/>
            <person name="Hollingsworth P."/>
            <person name="Dao Z."/>
            <person name="Luo G."/>
            <person name="Guo H."/>
            <person name="Ma Y."/>
            <person name="Sun W."/>
        </authorList>
    </citation>
    <scope>NUCLEOTIDE SEQUENCE [LARGE SCALE GENOMIC DNA]</scope>
    <source>
        <strain evidence="8">cv. Malutang</strain>
    </source>
</reference>
<evidence type="ECO:0000259" key="6">
    <source>
        <dbReference type="PROSITE" id="PS51698"/>
    </source>
</evidence>
<protein>
    <recommendedName>
        <fullName evidence="3">RING-type E3 ubiquitin transferase</fullName>
        <ecNumber evidence="3">2.3.2.27</ecNumber>
    </recommendedName>
</protein>
<dbReference type="AlphaFoldDB" id="A0A5C7H659"/>
<dbReference type="PROSITE" id="PS51698">
    <property type="entry name" value="U_BOX"/>
    <property type="match status" value="1"/>
</dbReference>
<dbReference type="InterPro" id="IPR013083">
    <property type="entry name" value="Znf_RING/FYVE/PHD"/>
</dbReference>
<dbReference type="Gene3D" id="1.25.10.10">
    <property type="entry name" value="Leucine-rich Repeat Variant"/>
    <property type="match status" value="1"/>
</dbReference>
<dbReference type="Pfam" id="PF04564">
    <property type="entry name" value="U-box"/>
    <property type="match status" value="1"/>
</dbReference>
<evidence type="ECO:0000256" key="5">
    <source>
        <dbReference type="ARBA" id="ARBA00022786"/>
    </source>
</evidence>
<dbReference type="InterPro" id="IPR016024">
    <property type="entry name" value="ARM-type_fold"/>
</dbReference>
<dbReference type="CDD" id="cd16664">
    <property type="entry name" value="RING-Ubox_PUB"/>
    <property type="match status" value="1"/>
</dbReference>
<dbReference type="GO" id="GO:0061630">
    <property type="term" value="F:ubiquitin protein ligase activity"/>
    <property type="evidence" value="ECO:0007669"/>
    <property type="project" value="UniProtKB-EC"/>
</dbReference>
<evidence type="ECO:0000256" key="3">
    <source>
        <dbReference type="ARBA" id="ARBA00012483"/>
    </source>
</evidence>
<evidence type="ECO:0000256" key="2">
    <source>
        <dbReference type="ARBA" id="ARBA00004906"/>
    </source>
</evidence>
<sequence length="754" mass="84481">MCRLKKLLMGCDVAESGELPYKNIKVHRLMCLELKKFIQRIMHIFSDIESARPRCTSGIEPFCSLHTAMDKAKLLIQYCSESSKFYLVITSNKIQLRFERVRNALELCLSQIENVVPPSLAAKICGIIHDLKNAKFLLEPSEDEAGKVVLDLLRNDISASCSINQLELEALQLAALRLNITSPLDFLKEKRSIKGLLDKVGDTDPTKSKVLKYLLYLLKKYGELVWRHETESILGQHEKPDCQFIKIKPQVKSVLDKAQVDDFSTLEPPEEFKCPFSMRLMYDPVVIASGKTFERVWIEKWFNEGHTTCPKTHMRLDNLWLTPNIAMKGLISKWCLKNGVTVSEPPRQPKPAFLSSRKTSSSLSVASFGSSIDDLCLQTSPMSHRSSDTDCSLDSPNRKIKNKFSCGLSRMKADSLSCQSSTNRHASALASLSKLALRPWGSQCDAVENVKKQLNENDRFCHFSSSYVNPLINFLKDAHDLGDVKAQKDGAEVLLEILSFGRVEIPPLHEDEVCVLVSFLDSEITENVLAIIEVLSGHEDSKSEFVASGILPSILKVLDTDISEFHELAIKILCNLSCDSEIVYHIEYLDCIPKLVRLLEDPILARYCIKIIKVLCTSEETITVVAETSICISHIAKLLEIGTKDEQEDIVDILFSLCNEHAEYCQLAMTESIVPALVDISVNGNSRGQVTALELLLLLECHKEGNASQCSKPDTALNLENSCDSATHRKDNKTSSKSFGFLGRKISRFLHANH</sequence>
<dbReference type="SUPFAM" id="SSF57850">
    <property type="entry name" value="RING/U-box"/>
    <property type="match status" value="1"/>
</dbReference>
<dbReference type="EMBL" id="VAHF01000010">
    <property type="protein sequence ID" value="TXG52209.1"/>
    <property type="molecule type" value="Genomic_DNA"/>
</dbReference>
<evidence type="ECO:0000313" key="8">
    <source>
        <dbReference type="Proteomes" id="UP000323000"/>
    </source>
</evidence>
<dbReference type="UniPathway" id="UPA00143"/>
<dbReference type="EC" id="2.3.2.27" evidence="3"/>
<evidence type="ECO:0000256" key="4">
    <source>
        <dbReference type="ARBA" id="ARBA00022679"/>
    </source>
</evidence>
<dbReference type="Gene3D" id="1.20.930.20">
    <property type="entry name" value="Adaptor protein Cbl, N-terminal domain"/>
    <property type="match status" value="1"/>
</dbReference>
<dbReference type="InterPro" id="IPR036537">
    <property type="entry name" value="Adaptor_Cbl_N_dom_sf"/>
</dbReference>
<dbReference type="GO" id="GO:0007166">
    <property type="term" value="P:cell surface receptor signaling pathway"/>
    <property type="evidence" value="ECO:0007669"/>
    <property type="project" value="InterPro"/>
</dbReference>
<dbReference type="Gene3D" id="3.30.40.10">
    <property type="entry name" value="Zinc/RING finger domain, C3HC4 (zinc finger)"/>
    <property type="match status" value="1"/>
</dbReference>
<dbReference type="SMART" id="SM00504">
    <property type="entry name" value="Ubox"/>
    <property type="match status" value="1"/>
</dbReference>
<dbReference type="GO" id="GO:0016567">
    <property type="term" value="P:protein ubiquitination"/>
    <property type="evidence" value="ECO:0007669"/>
    <property type="project" value="UniProtKB-UniPathway"/>
</dbReference>
<gene>
    <name evidence="7" type="ORF">EZV62_021378</name>
</gene>
<dbReference type="InterPro" id="IPR045210">
    <property type="entry name" value="RING-Ubox_PUB"/>
</dbReference>
<feature type="domain" description="U-box" evidence="6">
    <location>
        <begin position="267"/>
        <end position="341"/>
    </location>
</feature>
<comment type="pathway">
    <text evidence="2">Protein modification; protein ubiquitination.</text>
</comment>
<evidence type="ECO:0000256" key="1">
    <source>
        <dbReference type="ARBA" id="ARBA00000900"/>
    </source>
</evidence>
<comment type="caution">
    <text evidence="7">The sequence shown here is derived from an EMBL/GenBank/DDBJ whole genome shotgun (WGS) entry which is preliminary data.</text>
</comment>
<proteinExistence type="predicted"/>
<dbReference type="InterPro" id="IPR011989">
    <property type="entry name" value="ARM-like"/>
</dbReference>
<dbReference type="InterPro" id="IPR003613">
    <property type="entry name" value="Ubox_domain"/>
</dbReference>
<accession>A0A5C7H659</accession>
<evidence type="ECO:0000313" key="7">
    <source>
        <dbReference type="EMBL" id="TXG52209.1"/>
    </source>
</evidence>
<organism evidence="7 8">
    <name type="scientific">Acer yangbiense</name>
    <dbReference type="NCBI Taxonomy" id="1000413"/>
    <lineage>
        <taxon>Eukaryota</taxon>
        <taxon>Viridiplantae</taxon>
        <taxon>Streptophyta</taxon>
        <taxon>Embryophyta</taxon>
        <taxon>Tracheophyta</taxon>
        <taxon>Spermatophyta</taxon>
        <taxon>Magnoliopsida</taxon>
        <taxon>eudicotyledons</taxon>
        <taxon>Gunneridae</taxon>
        <taxon>Pentapetalae</taxon>
        <taxon>rosids</taxon>
        <taxon>malvids</taxon>
        <taxon>Sapindales</taxon>
        <taxon>Sapindaceae</taxon>
        <taxon>Hippocastanoideae</taxon>
        <taxon>Acereae</taxon>
        <taxon>Acer</taxon>
    </lineage>
</organism>
<dbReference type="Proteomes" id="UP000323000">
    <property type="component" value="Chromosome 10"/>
</dbReference>
<name>A0A5C7H659_9ROSI</name>
<dbReference type="PANTHER" id="PTHR23315:SF239">
    <property type="entry name" value="RING-TYPE E3 UBIQUITIN TRANSFERASE"/>
    <property type="match status" value="1"/>
</dbReference>
<dbReference type="PANTHER" id="PTHR23315">
    <property type="entry name" value="U BOX DOMAIN-CONTAINING"/>
    <property type="match status" value="1"/>
</dbReference>
<comment type="catalytic activity">
    <reaction evidence="1">
        <text>S-ubiquitinyl-[E2 ubiquitin-conjugating enzyme]-L-cysteine + [acceptor protein]-L-lysine = [E2 ubiquitin-conjugating enzyme]-L-cysteine + N(6)-ubiquitinyl-[acceptor protein]-L-lysine.</text>
        <dbReference type="EC" id="2.3.2.27"/>
    </reaction>
</comment>
<dbReference type="SUPFAM" id="SSF48371">
    <property type="entry name" value="ARM repeat"/>
    <property type="match status" value="1"/>
</dbReference>